<evidence type="ECO:0000259" key="13">
    <source>
        <dbReference type="PROSITE" id="PS51217"/>
    </source>
</evidence>
<evidence type="ECO:0000256" key="3">
    <source>
        <dbReference type="ARBA" id="ARBA00022801"/>
    </source>
</evidence>
<dbReference type="Pfam" id="PF00580">
    <property type="entry name" value="UvrD-helicase"/>
    <property type="match status" value="1"/>
</dbReference>
<dbReference type="GO" id="GO:0003677">
    <property type="term" value="F:DNA binding"/>
    <property type="evidence" value="ECO:0007669"/>
    <property type="project" value="UniProtKB-KW"/>
</dbReference>
<evidence type="ECO:0000256" key="1">
    <source>
        <dbReference type="ARBA" id="ARBA00009922"/>
    </source>
</evidence>
<accession>A0A9Q4EX11</accession>
<keyword evidence="3 11" id="KW-0378">Hydrolase</keyword>
<name>A0A9Q4EX11_MEDGN</name>
<keyword evidence="2 11" id="KW-0547">Nucleotide-binding</keyword>
<dbReference type="Gene3D" id="1.10.10.160">
    <property type="match status" value="1"/>
</dbReference>
<evidence type="ECO:0000256" key="4">
    <source>
        <dbReference type="ARBA" id="ARBA00022806"/>
    </source>
</evidence>
<dbReference type="PROSITE" id="PS51217">
    <property type="entry name" value="UVRD_HELICASE_CTER"/>
    <property type="match status" value="1"/>
</dbReference>
<dbReference type="PROSITE" id="PS51198">
    <property type="entry name" value="UVRD_HELICASE_ATP_BIND"/>
    <property type="match status" value="1"/>
</dbReference>
<evidence type="ECO:0000256" key="8">
    <source>
        <dbReference type="ARBA" id="ARBA00034617"/>
    </source>
</evidence>
<dbReference type="GO" id="GO:0005524">
    <property type="term" value="F:ATP binding"/>
    <property type="evidence" value="ECO:0007669"/>
    <property type="project" value="UniProtKB-UniRule"/>
</dbReference>
<dbReference type="GeneID" id="57432444"/>
<dbReference type="EC" id="5.6.2.4" evidence="9"/>
<evidence type="ECO:0000256" key="10">
    <source>
        <dbReference type="ARBA" id="ARBA00048988"/>
    </source>
</evidence>
<dbReference type="Pfam" id="PF13361">
    <property type="entry name" value="UvrD_C"/>
    <property type="match status" value="1"/>
</dbReference>
<dbReference type="InterPro" id="IPR027417">
    <property type="entry name" value="P-loop_NTPase"/>
</dbReference>
<dbReference type="PANTHER" id="PTHR11070:SF2">
    <property type="entry name" value="ATP-DEPENDENT DNA HELICASE SRS2"/>
    <property type="match status" value="1"/>
</dbReference>
<dbReference type="GO" id="GO:0000725">
    <property type="term" value="P:recombinational repair"/>
    <property type="evidence" value="ECO:0007669"/>
    <property type="project" value="TreeGrafter"/>
</dbReference>
<keyword evidence="6" id="KW-0238">DNA-binding</keyword>
<organism evidence="14 15">
    <name type="scientific">Mediterraneibacter gnavus</name>
    <name type="common">Ruminococcus gnavus</name>
    <dbReference type="NCBI Taxonomy" id="33038"/>
    <lineage>
        <taxon>Bacteria</taxon>
        <taxon>Bacillati</taxon>
        <taxon>Bacillota</taxon>
        <taxon>Clostridia</taxon>
        <taxon>Lachnospirales</taxon>
        <taxon>Lachnospiraceae</taxon>
        <taxon>Mediterraneibacter</taxon>
    </lineage>
</organism>
<evidence type="ECO:0000256" key="11">
    <source>
        <dbReference type="PROSITE-ProRule" id="PRU00560"/>
    </source>
</evidence>
<evidence type="ECO:0000313" key="14">
    <source>
        <dbReference type="EMBL" id="MCZ0666531.1"/>
    </source>
</evidence>
<gene>
    <name evidence="14" type="ORF">OZZ17_03145</name>
</gene>
<evidence type="ECO:0000256" key="7">
    <source>
        <dbReference type="ARBA" id="ARBA00023235"/>
    </source>
</evidence>
<dbReference type="InterPro" id="IPR014017">
    <property type="entry name" value="DNA_helicase_UvrD-like_C"/>
</dbReference>
<keyword evidence="5 11" id="KW-0067">ATP-binding</keyword>
<sequence>MNFNKQQEETINTIEGNVAVIATAGSGKTTVLTHRIKKMVEEHNILPSSILAITFSKKAKENINEKLMELNISNVSVETFHSFALKIISSVYGIKKFKIWTTPWEKEKTIKWICSDSLLLCDSDNVPYNEITSFIALQKNNMKTPNDDLIYTPDPPFKEEDMKQIYKTYEEYKEINSLIEFDDFLNMANKIFDTDYYTLEKYRNIFQYILVDEFQDISISQALLLRKLNTKNTMIVGDPLQAIYSFRGGDSRFILNFDTDYKDVKVINLNTNYRCSKDIVFTANKLALSIPDSQHKNYVESISNKENFQIPELRHFPDDYEECLWVASKIGELKFKGYDYNDIAILARTNAQLQKLESTLHDEDIAFEIVDGKTFTELPEIKLIISYFKLALNTNDNESFSYLYNKPNRWLDKKFLKEVTDNSFKRNISLYNSMFTIDRRNWRFKKGIDEIIEVINYLQNNQNSNISDLVRFLRNRLDIDKFVTKGKQSDDGSYIEQIDNLNSFENICSKYSSIKEFVSYIDELNTEMENKDNDKVKLLTIHKSKGMEYPVVFIIGCNEEILPHYKNENVDDERRLFYVAITRAEKELYLSYVDLYNGQTKLISSFIKDVENTIKIIKNEKISGE</sequence>
<evidence type="ECO:0000256" key="9">
    <source>
        <dbReference type="ARBA" id="ARBA00034808"/>
    </source>
</evidence>
<reference evidence="14" key="1">
    <citation type="submission" date="2022-11" db="EMBL/GenBank/DDBJ databases">
        <title>Temperate bacteriophages infecting mucin-degrading bacterium Ruminococcus gnavus from the human gut.</title>
        <authorList>
            <person name="Buttimer C."/>
        </authorList>
    </citation>
    <scope>NUCLEOTIDE SEQUENCE</scope>
    <source>
        <strain evidence="14">CCUG 49994</strain>
    </source>
</reference>
<dbReference type="Gene3D" id="1.10.486.10">
    <property type="entry name" value="PCRA, domain 4"/>
    <property type="match status" value="1"/>
</dbReference>
<evidence type="ECO:0000259" key="12">
    <source>
        <dbReference type="PROSITE" id="PS51198"/>
    </source>
</evidence>
<dbReference type="GO" id="GO:0016787">
    <property type="term" value="F:hydrolase activity"/>
    <property type="evidence" value="ECO:0007669"/>
    <property type="project" value="UniProtKB-UniRule"/>
</dbReference>
<feature type="domain" description="UvrD-like helicase ATP-binding" evidence="12">
    <location>
        <begin position="1"/>
        <end position="276"/>
    </location>
</feature>
<comment type="catalytic activity">
    <reaction evidence="10">
        <text>ATP + H2O = ADP + phosphate + H(+)</text>
        <dbReference type="Rhea" id="RHEA:13065"/>
        <dbReference type="ChEBI" id="CHEBI:15377"/>
        <dbReference type="ChEBI" id="CHEBI:15378"/>
        <dbReference type="ChEBI" id="CHEBI:30616"/>
        <dbReference type="ChEBI" id="CHEBI:43474"/>
        <dbReference type="ChEBI" id="CHEBI:456216"/>
        <dbReference type="EC" id="5.6.2.4"/>
    </reaction>
</comment>
<proteinExistence type="inferred from homology"/>
<dbReference type="RefSeq" id="WP_004840073.1">
    <property type="nucleotide sequence ID" value="NZ_CP111084.1"/>
</dbReference>
<protein>
    <recommendedName>
        <fullName evidence="9">DNA 3'-5' helicase</fullName>
        <ecNumber evidence="9">5.6.2.4</ecNumber>
    </recommendedName>
</protein>
<dbReference type="Gene3D" id="3.40.50.300">
    <property type="entry name" value="P-loop containing nucleotide triphosphate hydrolases"/>
    <property type="match status" value="2"/>
</dbReference>
<dbReference type="Proteomes" id="UP001079535">
    <property type="component" value="Unassembled WGS sequence"/>
</dbReference>
<dbReference type="GO" id="GO:0043138">
    <property type="term" value="F:3'-5' DNA helicase activity"/>
    <property type="evidence" value="ECO:0007669"/>
    <property type="project" value="UniProtKB-EC"/>
</dbReference>
<dbReference type="PANTHER" id="PTHR11070">
    <property type="entry name" value="UVRD / RECB / PCRA DNA HELICASE FAMILY MEMBER"/>
    <property type="match status" value="1"/>
</dbReference>
<dbReference type="InterPro" id="IPR000212">
    <property type="entry name" value="DNA_helicase_UvrD/REP"/>
</dbReference>
<comment type="caution">
    <text evidence="14">The sequence shown here is derived from an EMBL/GenBank/DDBJ whole genome shotgun (WGS) entry which is preliminary data.</text>
</comment>
<evidence type="ECO:0000313" key="15">
    <source>
        <dbReference type="Proteomes" id="UP001079535"/>
    </source>
</evidence>
<comment type="similarity">
    <text evidence="1">Belongs to the helicase family. UvrD subfamily.</text>
</comment>
<dbReference type="InterPro" id="IPR014016">
    <property type="entry name" value="UvrD-like_ATP-bd"/>
</dbReference>
<dbReference type="GO" id="GO:0005829">
    <property type="term" value="C:cytosol"/>
    <property type="evidence" value="ECO:0007669"/>
    <property type="project" value="TreeGrafter"/>
</dbReference>
<dbReference type="AlphaFoldDB" id="A0A9Q4EX11"/>
<dbReference type="EMBL" id="JAPRAY010000003">
    <property type="protein sequence ID" value="MCZ0666531.1"/>
    <property type="molecule type" value="Genomic_DNA"/>
</dbReference>
<evidence type="ECO:0000256" key="2">
    <source>
        <dbReference type="ARBA" id="ARBA00022741"/>
    </source>
</evidence>
<keyword evidence="4 11" id="KW-0347">Helicase</keyword>
<dbReference type="InterPro" id="IPR013986">
    <property type="entry name" value="DExx_box_DNA_helicase_dom_sf"/>
</dbReference>
<feature type="binding site" evidence="11">
    <location>
        <begin position="22"/>
        <end position="29"/>
    </location>
    <ligand>
        <name>ATP</name>
        <dbReference type="ChEBI" id="CHEBI:30616"/>
    </ligand>
</feature>
<dbReference type="CDD" id="cd18807">
    <property type="entry name" value="SF1_C_UvrD"/>
    <property type="match status" value="1"/>
</dbReference>
<feature type="domain" description="UvrD-like helicase C-terminal" evidence="13">
    <location>
        <begin position="277"/>
        <end position="546"/>
    </location>
</feature>
<evidence type="ECO:0000256" key="6">
    <source>
        <dbReference type="ARBA" id="ARBA00023125"/>
    </source>
</evidence>
<keyword evidence="7" id="KW-0413">Isomerase</keyword>
<evidence type="ECO:0000256" key="5">
    <source>
        <dbReference type="ARBA" id="ARBA00022840"/>
    </source>
</evidence>
<dbReference type="CDD" id="cd17932">
    <property type="entry name" value="DEXQc_UvrD"/>
    <property type="match status" value="1"/>
</dbReference>
<comment type="catalytic activity">
    <reaction evidence="8">
        <text>Couples ATP hydrolysis with the unwinding of duplex DNA by translocating in the 3'-5' direction.</text>
        <dbReference type="EC" id="5.6.2.4"/>
    </reaction>
</comment>
<dbReference type="SUPFAM" id="SSF52540">
    <property type="entry name" value="P-loop containing nucleoside triphosphate hydrolases"/>
    <property type="match status" value="1"/>
</dbReference>